<keyword evidence="3" id="KW-1185">Reference proteome</keyword>
<dbReference type="RefSeq" id="WP_150740754.1">
    <property type="nucleotide sequence ID" value="NZ_CABPSP010000022.1"/>
</dbReference>
<organism evidence="2 3">
    <name type="scientific">Pandoraea anapnoica</name>
    <dbReference type="NCBI Taxonomy" id="2508301"/>
    <lineage>
        <taxon>Bacteria</taxon>
        <taxon>Pseudomonadati</taxon>
        <taxon>Pseudomonadota</taxon>
        <taxon>Betaproteobacteria</taxon>
        <taxon>Burkholderiales</taxon>
        <taxon>Burkholderiaceae</taxon>
        <taxon>Pandoraea</taxon>
    </lineage>
</organism>
<feature type="transmembrane region" description="Helical" evidence="1">
    <location>
        <begin position="146"/>
        <end position="167"/>
    </location>
</feature>
<dbReference type="AlphaFoldDB" id="A0A5E5AS28"/>
<accession>A0A5E5AS28</accession>
<feature type="transmembrane region" description="Helical" evidence="1">
    <location>
        <begin position="179"/>
        <end position="203"/>
    </location>
</feature>
<dbReference type="Proteomes" id="UP000383122">
    <property type="component" value="Unassembled WGS sequence"/>
</dbReference>
<keyword evidence="1" id="KW-1133">Transmembrane helix</keyword>
<proteinExistence type="predicted"/>
<keyword evidence="1" id="KW-0472">Membrane</keyword>
<sequence>MVKQPASLAVAAWFMIAMGTFSLVRMPQTLLHPSAFDAEFLRHLRFPSWASWGADIVGAISQLIIGWALLTGRAWARKTFVATTSLGFATDLIDMSLPMWGMLVPQMLVATLLAAVLYQPSVTAYFASKDSLTQDTFSGHFLRKMLAVGLFIISGFCFSLVMLSQQLAYISQTIVWGKFLVGVAGLLALSGAATALGAVVCGVNAGARSAGIAVIATVGSVTYVGISLAVMQCSSGVWAATLRQRFPLAVAMNHFWPATAVLIPYLLFGVWLVRRN</sequence>
<reference evidence="2 3" key="1">
    <citation type="submission" date="2019-08" db="EMBL/GenBank/DDBJ databases">
        <authorList>
            <person name="Peeters C."/>
        </authorList>
    </citation>
    <scope>NUCLEOTIDE SEQUENCE [LARGE SCALE GENOMIC DNA]</scope>
    <source>
        <strain evidence="2 3">LMG 31117</strain>
    </source>
</reference>
<name>A0A5E5AS28_9BURK</name>
<protein>
    <submittedName>
        <fullName evidence="2">Uncharacterized protein</fullName>
    </submittedName>
</protein>
<feature type="transmembrane region" description="Helical" evidence="1">
    <location>
        <begin position="49"/>
        <end position="70"/>
    </location>
</feature>
<keyword evidence="1" id="KW-0812">Transmembrane</keyword>
<feature type="transmembrane region" description="Helical" evidence="1">
    <location>
        <begin position="107"/>
        <end position="126"/>
    </location>
</feature>
<feature type="transmembrane region" description="Helical" evidence="1">
    <location>
        <begin position="251"/>
        <end position="273"/>
    </location>
</feature>
<feature type="transmembrane region" description="Helical" evidence="1">
    <location>
        <begin position="79"/>
        <end position="101"/>
    </location>
</feature>
<dbReference type="OrthoDB" id="4350592at2"/>
<evidence type="ECO:0000313" key="3">
    <source>
        <dbReference type="Proteomes" id="UP000383122"/>
    </source>
</evidence>
<feature type="transmembrane region" description="Helical" evidence="1">
    <location>
        <begin position="210"/>
        <end position="231"/>
    </location>
</feature>
<evidence type="ECO:0000256" key="1">
    <source>
        <dbReference type="SAM" id="Phobius"/>
    </source>
</evidence>
<dbReference type="EMBL" id="CABPSP010000022">
    <property type="protein sequence ID" value="VVE75817.1"/>
    <property type="molecule type" value="Genomic_DNA"/>
</dbReference>
<gene>
    <name evidence="2" type="ORF">PAN31117_05258</name>
</gene>
<evidence type="ECO:0000313" key="2">
    <source>
        <dbReference type="EMBL" id="VVE75817.1"/>
    </source>
</evidence>